<feature type="region of interest" description="Disordered" evidence="4">
    <location>
        <begin position="146"/>
        <end position="171"/>
    </location>
</feature>
<dbReference type="InterPro" id="IPR051912">
    <property type="entry name" value="Alkylbase_DNA_Glycosylase/TA"/>
</dbReference>
<accession>A0A1Y1ICV0</accession>
<reference evidence="6 7" key="1">
    <citation type="journal article" date="2014" name="Nat. Commun.">
        <title>Klebsormidium flaccidum genome reveals primary factors for plant terrestrial adaptation.</title>
        <authorList>
            <person name="Hori K."/>
            <person name="Maruyama F."/>
            <person name="Fujisawa T."/>
            <person name="Togashi T."/>
            <person name="Yamamoto N."/>
            <person name="Seo M."/>
            <person name="Sato S."/>
            <person name="Yamada T."/>
            <person name="Mori H."/>
            <person name="Tajima N."/>
            <person name="Moriyama T."/>
            <person name="Ikeuchi M."/>
            <person name="Watanabe M."/>
            <person name="Wada H."/>
            <person name="Kobayashi K."/>
            <person name="Saito M."/>
            <person name="Masuda T."/>
            <person name="Sasaki-Sekimoto Y."/>
            <person name="Mashiguchi K."/>
            <person name="Awai K."/>
            <person name="Shimojima M."/>
            <person name="Masuda S."/>
            <person name="Iwai M."/>
            <person name="Nobusawa T."/>
            <person name="Narise T."/>
            <person name="Kondo S."/>
            <person name="Saito H."/>
            <person name="Sato R."/>
            <person name="Murakawa M."/>
            <person name="Ihara Y."/>
            <person name="Oshima-Yamada Y."/>
            <person name="Ohtaka K."/>
            <person name="Satoh M."/>
            <person name="Sonobe K."/>
            <person name="Ishii M."/>
            <person name="Ohtani R."/>
            <person name="Kanamori-Sato M."/>
            <person name="Honoki R."/>
            <person name="Miyazaki D."/>
            <person name="Mochizuki H."/>
            <person name="Umetsu J."/>
            <person name="Higashi K."/>
            <person name="Shibata D."/>
            <person name="Kamiya Y."/>
            <person name="Sato N."/>
            <person name="Nakamura Y."/>
            <person name="Tabata S."/>
            <person name="Ida S."/>
            <person name="Kurokawa K."/>
            <person name="Ohta H."/>
        </authorList>
    </citation>
    <scope>NUCLEOTIDE SEQUENCE [LARGE SCALE GENOMIC DNA]</scope>
    <source>
        <strain evidence="6 7">NIES-2285</strain>
    </source>
</reference>
<gene>
    <name evidence="6" type="ORF">KFL_004590070</name>
</gene>
<dbReference type="InterPro" id="IPR011257">
    <property type="entry name" value="DNA_glycosylase"/>
</dbReference>
<dbReference type="EMBL" id="DF237408">
    <property type="protein sequence ID" value="GAQ88785.1"/>
    <property type="molecule type" value="Genomic_DNA"/>
</dbReference>
<keyword evidence="7" id="KW-1185">Reference proteome</keyword>
<dbReference type="AlphaFoldDB" id="A0A1Y1ICV0"/>
<dbReference type="GO" id="GO:0043916">
    <property type="term" value="F:DNA-7-methylguanine glycosylase activity"/>
    <property type="evidence" value="ECO:0000318"/>
    <property type="project" value="GO_Central"/>
</dbReference>
<dbReference type="InterPro" id="IPR003265">
    <property type="entry name" value="HhH-GPD_domain"/>
</dbReference>
<dbReference type="Pfam" id="PF00730">
    <property type="entry name" value="HhH-GPD"/>
    <property type="match status" value="1"/>
</dbReference>
<evidence type="ECO:0000256" key="1">
    <source>
        <dbReference type="ARBA" id="ARBA00010817"/>
    </source>
</evidence>
<name>A0A1Y1ICV0_KLENI</name>
<feature type="region of interest" description="Disordered" evidence="4">
    <location>
        <begin position="74"/>
        <end position="94"/>
    </location>
</feature>
<dbReference type="GO" id="GO:0008725">
    <property type="term" value="F:DNA-3-methyladenine glycosylase activity"/>
    <property type="evidence" value="ECO:0000318"/>
    <property type="project" value="GO_Central"/>
</dbReference>
<dbReference type="OrthoDB" id="415889at2759"/>
<evidence type="ECO:0000256" key="2">
    <source>
        <dbReference type="ARBA" id="ARBA00022763"/>
    </source>
</evidence>
<dbReference type="CDD" id="cd00056">
    <property type="entry name" value="ENDO3c"/>
    <property type="match status" value="1"/>
</dbReference>
<keyword evidence="3" id="KW-0234">DNA repair</keyword>
<evidence type="ECO:0000313" key="7">
    <source>
        <dbReference type="Proteomes" id="UP000054558"/>
    </source>
</evidence>
<sequence length="424" mass="44528">MLGALRSVRFEKASRLSVFMMATKGGSFGSAKDLASGAGASLGCGTMNGSSFASPEGAITQPQGSVPALHLAPSPGAEAAQHGGSTRGALRRSSRRALLTTPKPDMELHSVGAPDAPTAQVPLSAAPAEDGTLGMLNESRVVPVSVDAPGTPIRRASARSRKSSKQVASPKEEAVKAVKKAKVLQDAAVPLLDPAAVRDEIGALAALPVPRSLLEEEVMQAAIDHLKTADAGLAAIIEQHTPPNPAARDTISPFKALVKSIVYQQLAGKAASTIHGRLVDLLGGADCVTPDRILAIDAEQLRTVGLSRQKASYVHDLSSHFQSGALSDAALLSLDDAQLMQKLTAVKGIGEWTAHMFMMFTLHRPDVLPTGDLAVKKGFQRLFGLSGLPTPQKMQELAEPWRPYRSVGSLYMWKVQDTVVPATD</sequence>
<evidence type="ECO:0000256" key="3">
    <source>
        <dbReference type="ARBA" id="ARBA00023204"/>
    </source>
</evidence>
<evidence type="ECO:0000313" key="6">
    <source>
        <dbReference type="EMBL" id="GAQ88785.1"/>
    </source>
</evidence>
<protein>
    <submittedName>
        <fullName evidence="6">Putative DNA glycosylase superfamily protein</fullName>
    </submittedName>
</protein>
<dbReference type="Gene3D" id="1.10.1670.40">
    <property type="match status" value="1"/>
</dbReference>
<dbReference type="SUPFAM" id="SSF48150">
    <property type="entry name" value="DNA-glycosylase"/>
    <property type="match status" value="1"/>
</dbReference>
<dbReference type="GO" id="GO:0005634">
    <property type="term" value="C:nucleus"/>
    <property type="evidence" value="ECO:0000318"/>
    <property type="project" value="GO_Central"/>
</dbReference>
<dbReference type="PANTHER" id="PTHR43003:SF5">
    <property type="entry name" value="DNA-3-METHYLADENINE GLYCOSYLASE"/>
    <property type="match status" value="1"/>
</dbReference>
<comment type="similarity">
    <text evidence="1">Belongs to the alkylbase DNA glycosidase AlkA family.</text>
</comment>
<dbReference type="FunFam" id="1.10.340.30:FF:000004">
    <property type="entry name" value="DNA-3-methyladenine glycosylase II"/>
    <property type="match status" value="1"/>
</dbReference>
<dbReference type="Proteomes" id="UP000054558">
    <property type="component" value="Unassembled WGS sequence"/>
</dbReference>
<dbReference type="SMART" id="SM00478">
    <property type="entry name" value="ENDO3c"/>
    <property type="match status" value="1"/>
</dbReference>
<organism evidence="6 7">
    <name type="scientific">Klebsormidium nitens</name>
    <name type="common">Green alga</name>
    <name type="synonym">Ulothrix nitens</name>
    <dbReference type="NCBI Taxonomy" id="105231"/>
    <lineage>
        <taxon>Eukaryota</taxon>
        <taxon>Viridiplantae</taxon>
        <taxon>Streptophyta</taxon>
        <taxon>Klebsormidiophyceae</taxon>
        <taxon>Klebsormidiales</taxon>
        <taxon>Klebsormidiaceae</taxon>
        <taxon>Klebsormidium</taxon>
    </lineage>
</organism>
<keyword evidence="2" id="KW-0227">DNA damage</keyword>
<proteinExistence type="inferred from homology"/>
<evidence type="ECO:0000256" key="4">
    <source>
        <dbReference type="SAM" id="MobiDB-lite"/>
    </source>
</evidence>
<dbReference type="Gene3D" id="1.10.340.30">
    <property type="entry name" value="Hypothetical protein, domain 2"/>
    <property type="match status" value="1"/>
</dbReference>
<feature type="domain" description="HhH-GPD" evidence="5">
    <location>
        <begin position="262"/>
        <end position="417"/>
    </location>
</feature>
<evidence type="ECO:0000259" key="5">
    <source>
        <dbReference type="SMART" id="SM00478"/>
    </source>
</evidence>
<dbReference type="GO" id="GO:0006285">
    <property type="term" value="P:base-excision repair, AP site formation"/>
    <property type="evidence" value="ECO:0000318"/>
    <property type="project" value="GO_Central"/>
</dbReference>
<dbReference type="GO" id="GO:0006307">
    <property type="term" value="P:DNA alkylation repair"/>
    <property type="evidence" value="ECO:0000318"/>
    <property type="project" value="GO_Central"/>
</dbReference>
<dbReference type="GO" id="GO:0032131">
    <property type="term" value="F:alkylated DNA binding"/>
    <property type="evidence" value="ECO:0000318"/>
    <property type="project" value="GO_Central"/>
</dbReference>
<dbReference type="PANTHER" id="PTHR43003">
    <property type="entry name" value="DNA-3-METHYLADENINE GLYCOSYLASE"/>
    <property type="match status" value="1"/>
</dbReference>